<keyword evidence="3" id="KW-0732">Signal</keyword>
<dbReference type="Pfam" id="PF07980">
    <property type="entry name" value="SusD_RagB"/>
    <property type="match status" value="1"/>
</dbReference>
<gene>
    <name evidence="8" type="ORF">SAMN06265371_1053</name>
</gene>
<keyword evidence="9" id="KW-1185">Reference proteome</keyword>
<dbReference type="AlphaFoldDB" id="A0A238X6G8"/>
<organism evidence="8 9">
    <name type="scientific">Lutibacter agarilyticus</name>
    <dbReference type="NCBI Taxonomy" id="1109740"/>
    <lineage>
        <taxon>Bacteria</taxon>
        <taxon>Pseudomonadati</taxon>
        <taxon>Bacteroidota</taxon>
        <taxon>Flavobacteriia</taxon>
        <taxon>Flavobacteriales</taxon>
        <taxon>Flavobacteriaceae</taxon>
        <taxon>Lutibacter</taxon>
    </lineage>
</organism>
<dbReference type="InterPro" id="IPR012944">
    <property type="entry name" value="SusD_RagB_dom"/>
</dbReference>
<dbReference type="RefSeq" id="WP_089381513.1">
    <property type="nucleotide sequence ID" value="NZ_FZNT01000005.1"/>
</dbReference>
<evidence type="ECO:0000313" key="9">
    <source>
        <dbReference type="Proteomes" id="UP000198384"/>
    </source>
</evidence>
<feature type="domain" description="RagB/SusD" evidence="6">
    <location>
        <begin position="352"/>
        <end position="533"/>
    </location>
</feature>
<evidence type="ECO:0000259" key="7">
    <source>
        <dbReference type="Pfam" id="PF14322"/>
    </source>
</evidence>
<dbReference type="InterPro" id="IPR011990">
    <property type="entry name" value="TPR-like_helical_dom_sf"/>
</dbReference>
<name>A0A238X6G8_9FLAO</name>
<dbReference type="OrthoDB" id="5694214at2"/>
<sequence length="533" mass="60289">MINIKNYLLILVTLIFFASCQDFLEEEPASQLSPENYYKTANQAESAVVGAYNALQRNGVFGPLQYFMTTDLVRTASWNTAGGIGTYTFSADNVQVVLPLWKDHFQGINEVNAAITHVPNVDMDVDRRNELVAEARFLRALMYFNLVRYFGDVPYFETETNSLENLEVPRDPASMVYEKIIADLEFAIDHLDTKAEITQVGRATAGAAKTALAKVYLTRGSMMERDGNGDSSADFQMAATLSREVISSSEYTLLPYYPDIFIIENQNNDEIIFDVQYKSGGIDEGSWIGAQMGLQGNPQLGGSWGNIHATTYFHTMYEDTDMVRQEWTTPHVTVLGNGTLRLDLPWWQVWKIGKFRRYPVRKSDYQFRDADTNWPVFRYAEVLLIYAEALNEVNNGPNAEVFDALNQLRARARNVNGDGTRDFLHADILPRNLTYDSSILPDISSTDYPDYASMKEYIMFERARELGGEAKRWFDLTRWGNLVDRIQAPLNISPAEGGGWNITANNVGEHHNLLPIPNTEMQSNPNLVQNPGY</sequence>
<evidence type="ECO:0000256" key="4">
    <source>
        <dbReference type="ARBA" id="ARBA00023136"/>
    </source>
</evidence>
<dbReference type="CDD" id="cd08977">
    <property type="entry name" value="SusD"/>
    <property type="match status" value="1"/>
</dbReference>
<keyword evidence="4" id="KW-0472">Membrane</keyword>
<dbReference type="SUPFAM" id="SSF48452">
    <property type="entry name" value="TPR-like"/>
    <property type="match status" value="1"/>
</dbReference>
<comment type="similarity">
    <text evidence="2">Belongs to the SusD family.</text>
</comment>
<feature type="domain" description="SusD-like N-terminal" evidence="7">
    <location>
        <begin position="22"/>
        <end position="217"/>
    </location>
</feature>
<proteinExistence type="inferred from homology"/>
<keyword evidence="5" id="KW-0998">Cell outer membrane</keyword>
<protein>
    <submittedName>
        <fullName evidence="8">Starch-binding associating with outer membrane</fullName>
    </submittedName>
</protein>
<dbReference type="InterPro" id="IPR033985">
    <property type="entry name" value="SusD-like_N"/>
</dbReference>
<evidence type="ECO:0000256" key="3">
    <source>
        <dbReference type="ARBA" id="ARBA00022729"/>
    </source>
</evidence>
<accession>A0A238X6G8</accession>
<dbReference type="PROSITE" id="PS51257">
    <property type="entry name" value="PROKAR_LIPOPROTEIN"/>
    <property type="match status" value="1"/>
</dbReference>
<dbReference type="GO" id="GO:0009279">
    <property type="term" value="C:cell outer membrane"/>
    <property type="evidence" value="ECO:0007669"/>
    <property type="project" value="UniProtKB-SubCell"/>
</dbReference>
<evidence type="ECO:0000259" key="6">
    <source>
        <dbReference type="Pfam" id="PF07980"/>
    </source>
</evidence>
<comment type="subcellular location">
    <subcellularLocation>
        <location evidence="1">Cell outer membrane</location>
    </subcellularLocation>
</comment>
<evidence type="ECO:0000256" key="2">
    <source>
        <dbReference type="ARBA" id="ARBA00006275"/>
    </source>
</evidence>
<dbReference type="Gene3D" id="1.25.40.390">
    <property type="match status" value="1"/>
</dbReference>
<dbReference type="EMBL" id="FZNT01000005">
    <property type="protein sequence ID" value="SNR54232.1"/>
    <property type="molecule type" value="Genomic_DNA"/>
</dbReference>
<dbReference type="Proteomes" id="UP000198384">
    <property type="component" value="Unassembled WGS sequence"/>
</dbReference>
<reference evidence="8 9" key="1">
    <citation type="submission" date="2017-06" db="EMBL/GenBank/DDBJ databases">
        <authorList>
            <person name="Kim H.J."/>
            <person name="Triplett B.A."/>
        </authorList>
    </citation>
    <scope>NUCLEOTIDE SEQUENCE [LARGE SCALE GENOMIC DNA]</scope>
    <source>
        <strain evidence="8 9">DSM 29150</strain>
    </source>
</reference>
<evidence type="ECO:0000313" key="8">
    <source>
        <dbReference type="EMBL" id="SNR54232.1"/>
    </source>
</evidence>
<dbReference type="Pfam" id="PF14322">
    <property type="entry name" value="SusD-like_3"/>
    <property type="match status" value="1"/>
</dbReference>
<evidence type="ECO:0000256" key="5">
    <source>
        <dbReference type="ARBA" id="ARBA00023237"/>
    </source>
</evidence>
<evidence type="ECO:0000256" key="1">
    <source>
        <dbReference type="ARBA" id="ARBA00004442"/>
    </source>
</evidence>